<name>B0VGE4_CLOAI</name>
<dbReference type="HOGENOM" id="CLU_1746412_0_0_0"/>
<dbReference type="KEGG" id="caci:CLOAM0483"/>
<protein>
    <submittedName>
        <fullName evidence="1">Uncharacterized protein</fullName>
    </submittedName>
</protein>
<dbReference type="OrthoDB" id="1068999at2"/>
<keyword evidence="2" id="KW-1185">Reference proteome</keyword>
<evidence type="ECO:0000313" key="2">
    <source>
        <dbReference type="Proteomes" id="UP000002019"/>
    </source>
</evidence>
<dbReference type="AlphaFoldDB" id="B0VGE4"/>
<sequence length="149" mass="17397">MSNSREFRIKRDNCKEAYLNGKTDPLELAVIFGVSDITVHKWIKSGKWDELFKEENQLDHEIAIARKKALIQALREYAKNPADTAIQSLVSMMKQDQKDRQPSKELNDYIVKFLDQVTDFMIEKGHETLLKQFQSILHDLADYLRVRNG</sequence>
<dbReference type="EMBL" id="CU466930">
    <property type="protein sequence ID" value="CAO80381.1"/>
    <property type="molecule type" value="Genomic_DNA"/>
</dbReference>
<reference evidence="1 2" key="1">
    <citation type="journal article" date="2008" name="J. Bacteriol.">
        <title>'Candidatus Cloacamonas acidaminovorans': genome sequence reconstruction provides a first glimpse of a new bacterial division.</title>
        <authorList>
            <person name="Pelletier E."/>
            <person name="Kreimeyer A."/>
            <person name="Bocs S."/>
            <person name="Rouy Z."/>
            <person name="Gyapay G."/>
            <person name="Chouari R."/>
            <person name="Riviere D."/>
            <person name="Ganesan A."/>
            <person name="Daegelen P."/>
            <person name="Sghir A."/>
            <person name="Cohen G.N."/>
            <person name="Medigue C."/>
            <person name="Weissenbach J."/>
            <person name="Le Paslier D."/>
        </authorList>
    </citation>
    <scope>NUCLEOTIDE SEQUENCE [LARGE SCALE GENOMIC DNA]</scope>
    <source>
        <strain evidence="2">Evry</strain>
    </source>
</reference>
<accession>B0VGE4</accession>
<organism evidence="1 2">
    <name type="scientific">Cloacimonas acidaminovorans (strain Evry)</name>
    <dbReference type="NCBI Taxonomy" id="459349"/>
    <lineage>
        <taxon>Bacteria</taxon>
        <taxon>Pseudomonadati</taxon>
        <taxon>Candidatus Cloacimonadota</taxon>
        <taxon>Candidatus Cloacimonadia</taxon>
        <taxon>Candidatus Cloacimonadales</taxon>
        <taxon>Candidatus Cloacimonadaceae</taxon>
        <taxon>Candidatus Cloacimonas</taxon>
    </lineage>
</organism>
<evidence type="ECO:0000313" key="1">
    <source>
        <dbReference type="EMBL" id="CAO80381.1"/>
    </source>
</evidence>
<proteinExistence type="predicted"/>
<dbReference type="Proteomes" id="UP000002019">
    <property type="component" value="Chromosome"/>
</dbReference>
<dbReference type="STRING" id="459349.CLOAM0483"/>
<dbReference type="RefSeq" id="WP_015424242.1">
    <property type="nucleotide sequence ID" value="NC_020449.1"/>
</dbReference>
<gene>
    <name evidence="1" type="ordered locus">CLOAM0483</name>
</gene>